<dbReference type="InterPro" id="IPR051448">
    <property type="entry name" value="CdaR-like_regulators"/>
</dbReference>
<dbReference type="Proteomes" id="UP000182130">
    <property type="component" value="Unassembled WGS sequence"/>
</dbReference>
<dbReference type="InterPro" id="IPR025736">
    <property type="entry name" value="PucR_C-HTH_dom"/>
</dbReference>
<dbReference type="EMBL" id="FNEI01000002">
    <property type="protein sequence ID" value="SDI40009.1"/>
    <property type="molecule type" value="Genomic_DNA"/>
</dbReference>
<evidence type="ECO:0000259" key="3">
    <source>
        <dbReference type="Pfam" id="PF17853"/>
    </source>
</evidence>
<keyword evidence="5" id="KW-1185">Reference proteome</keyword>
<dbReference type="Pfam" id="PF13556">
    <property type="entry name" value="HTH_30"/>
    <property type="match status" value="1"/>
</dbReference>
<dbReference type="Gene3D" id="1.10.10.2840">
    <property type="entry name" value="PucR C-terminal helix-turn-helix domain"/>
    <property type="match status" value="1"/>
</dbReference>
<feature type="domain" description="CdaR GGDEF-like" evidence="3">
    <location>
        <begin position="309"/>
        <end position="435"/>
    </location>
</feature>
<keyword evidence="4" id="KW-0238">DNA-binding</keyword>
<dbReference type="InterPro" id="IPR042070">
    <property type="entry name" value="PucR_C-HTH_sf"/>
</dbReference>
<sequence length="556" mass="60398">MFLAGYLLRERKAVAPHKTAEHVKGAMLSDILEDIGVDHGRLVVAPAADNGTVRETVIADAEDDEPLQPETLVLLIGARGRAALPAVRRLLPWRPVAIAVKGTEAELEPIAELLRPVGTGLIAVPSAMRWDAFEGIAKDRIQEPGLSVEASDVMHRDLFAIAATTATLANGHVVIEDPANRVLAYSPASNDVDELRRLSILGRRGPERYQKLLKESGVYRHLQASETPVHMAANPEEGLRERVAIGIHAGRRVLGYIWLQEGTEPLAANTDRILVGAARHAAIELVRHRNEQSQALRRDRISSLLSGTPQIHSQAQSAGIDPARPAALVLISAKGDDGTASGLQLRRGELANIASIHAAAYRPGAVVGAIGLEIAMILPDLDPVKSPPAINRLVNAIVRDARVHLNCQVQAAVGPVVNRLDELHSTLGHVRSVLEVLGDTPSISVASYSDVETKVLTRELFGLLGSRTRLRHDGVALLCSRYPEFAATILAYLEFFGDVNRCAEELAVHRNTVHYRLRRACELSGIDLQDPDQRLLAHLQIRLWTHSTAPLNDQPK</sequence>
<evidence type="ECO:0000259" key="2">
    <source>
        <dbReference type="Pfam" id="PF13556"/>
    </source>
</evidence>
<feature type="domain" description="PucR C-terminal helix-turn-helix" evidence="2">
    <location>
        <begin position="487"/>
        <end position="542"/>
    </location>
</feature>
<dbReference type="PANTHER" id="PTHR33744">
    <property type="entry name" value="CARBOHYDRATE DIACID REGULATOR"/>
    <property type="match status" value="1"/>
</dbReference>
<dbReference type="InterPro" id="IPR041522">
    <property type="entry name" value="CdaR_GGDEF"/>
</dbReference>
<evidence type="ECO:0000313" key="5">
    <source>
        <dbReference type="Proteomes" id="UP000182130"/>
    </source>
</evidence>
<accession>A0A1G8K9H2</accession>
<gene>
    <name evidence="4" type="ORF">SAMN05216555_102172</name>
</gene>
<protein>
    <submittedName>
        <fullName evidence="4">DNA-binding transcriptional regulator, PucR family</fullName>
    </submittedName>
</protein>
<dbReference type="GO" id="GO:0003677">
    <property type="term" value="F:DNA binding"/>
    <property type="evidence" value="ECO:0007669"/>
    <property type="project" value="UniProtKB-KW"/>
</dbReference>
<dbReference type="STRING" id="1045773.SAMN05216555_102172"/>
<evidence type="ECO:0000313" key="4">
    <source>
        <dbReference type="EMBL" id="SDI40009.1"/>
    </source>
</evidence>
<proteinExistence type="inferred from homology"/>
<reference evidence="5" key="1">
    <citation type="submission" date="2016-10" db="EMBL/GenBank/DDBJ databases">
        <authorList>
            <person name="Varghese N."/>
            <person name="Submissions S."/>
        </authorList>
    </citation>
    <scope>NUCLEOTIDE SEQUENCE [LARGE SCALE GENOMIC DNA]</scope>
    <source>
        <strain evidence="5">CGMCC 1.10783</strain>
    </source>
</reference>
<dbReference type="Pfam" id="PF17853">
    <property type="entry name" value="GGDEF_2"/>
    <property type="match status" value="1"/>
</dbReference>
<dbReference type="PANTHER" id="PTHR33744:SF17">
    <property type="entry name" value="CONSERVED PROTEIN"/>
    <property type="match status" value="1"/>
</dbReference>
<comment type="similarity">
    <text evidence="1">Belongs to the CdaR family.</text>
</comment>
<dbReference type="AlphaFoldDB" id="A0A1G8K9H2"/>
<organism evidence="4 5">
    <name type="scientific">Arthrobacter cupressi</name>
    <dbReference type="NCBI Taxonomy" id="1045773"/>
    <lineage>
        <taxon>Bacteria</taxon>
        <taxon>Bacillati</taxon>
        <taxon>Actinomycetota</taxon>
        <taxon>Actinomycetes</taxon>
        <taxon>Micrococcales</taxon>
        <taxon>Micrococcaceae</taxon>
        <taxon>Arthrobacter</taxon>
    </lineage>
</organism>
<name>A0A1G8K9H2_9MICC</name>
<evidence type="ECO:0000256" key="1">
    <source>
        <dbReference type="ARBA" id="ARBA00006754"/>
    </source>
</evidence>